<proteinExistence type="evidence at transcript level"/>
<organism evidence="3">
    <name type="scientific">Ceratitis capitata</name>
    <name type="common">Mediterranean fruit fly</name>
    <name type="synonym">Tephritis capitata</name>
    <dbReference type="NCBI Taxonomy" id="7213"/>
    <lineage>
        <taxon>Eukaryota</taxon>
        <taxon>Metazoa</taxon>
        <taxon>Ecdysozoa</taxon>
        <taxon>Arthropoda</taxon>
        <taxon>Hexapoda</taxon>
        <taxon>Insecta</taxon>
        <taxon>Pterygota</taxon>
        <taxon>Neoptera</taxon>
        <taxon>Endopterygota</taxon>
        <taxon>Diptera</taxon>
        <taxon>Brachycera</taxon>
        <taxon>Muscomorpha</taxon>
        <taxon>Tephritoidea</taxon>
        <taxon>Tephritidae</taxon>
        <taxon>Ceratitis</taxon>
        <taxon>Ceratitis</taxon>
    </lineage>
</organism>
<accession>W8C1S6</accession>
<dbReference type="InterPro" id="IPR006579">
    <property type="entry name" value="Pre_C2HC_dom"/>
</dbReference>
<name>W8C1S6_CERCA</name>
<feature type="region of interest" description="Disordered" evidence="1">
    <location>
        <begin position="1"/>
        <end position="40"/>
    </location>
</feature>
<sequence length="389" mass="44697">MNGTGENEKTEHTKNKWQSVPIKSGKRGNNESPTLHQKKKQIVIHPNRFDILSDDDDDLQKTCTDNNIAVNEEEDRNIPKPPPLIIPGVYNISEMINTISSVIDKKDFSYKSLKDGQIRLMITNIDSYRKIVKQLDSSNVSFHTYQLKQDRPYRVVLKGIHFSTSLEEINKNISSLGHKVRNVFNVKSRITKQPLSMFFVDLEPNANNKDIYELKHLNNAIIKVEPPRQTNDIVQCYRCQEFGHTKTYCKKPYKCVKCNSMHPTTLCTKPSDTLPTCVHCLQNHTANYKGCSVYQQLVRNKPVLTNIRKEKKNIEQQNFNSLSNGLSQLNYANNETINSAEQSYSNVLKGTVRNEQNTMKKIELLLEKQLELTNTLLNTLSLLINKLCK</sequence>
<gene>
    <name evidence="3" type="primary">GAGXE</name>
</gene>
<dbReference type="PANTHER" id="PTHR33273:SF2">
    <property type="entry name" value="ENDONUCLEASE_EXONUCLEASE_PHOSPHATASE DOMAIN-CONTAINING PROTEIN"/>
    <property type="match status" value="1"/>
</dbReference>
<dbReference type="AlphaFoldDB" id="W8C1S6"/>
<feature type="domain" description="Pre-C2HC" evidence="2">
    <location>
        <begin position="166"/>
        <end position="234"/>
    </location>
</feature>
<dbReference type="Pfam" id="PF07530">
    <property type="entry name" value="PRE_C2HC"/>
    <property type="match status" value="1"/>
</dbReference>
<evidence type="ECO:0000259" key="2">
    <source>
        <dbReference type="SMART" id="SM00596"/>
    </source>
</evidence>
<dbReference type="PANTHER" id="PTHR33273">
    <property type="entry name" value="DOMAIN-CONTAINING PROTEIN, PUTATIVE-RELATED"/>
    <property type="match status" value="1"/>
</dbReference>
<evidence type="ECO:0000313" key="3">
    <source>
        <dbReference type="EMBL" id="JAC03139.1"/>
    </source>
</evidence>
<dbReference type="EMBL" id="GAMC01003417">
    <property type="protein sequence ID" value="JAC03139.1"/>
    <property type="molecule type" value="mRNA"/>
</dbReference>
<feature type="compositionally biased region" description="Basic and acidic residues" evidence="1">
    <location>
        <begin position="1"/>
        <end position="14"/>
    </location>
</feature>
<reference evidence="3" key="2">
    <citation type="journal article" date="2014" name="BMC Genomics">
        <title>A genomic perspective to assessing quality of mass-reared SIT flies used in Mediterranean fruit fly (Ceratitis capitata) eradication in California.</title>
        <authorList>
            <person name="Calla B."/>
            <person name="Hall B."/>
            <person name="Hou S."/>
            <person name="Geib S.M."/>
        </authorList>
    </citation>
    <scope>NUCLEOTIDE SEQUENCE</scope>
</reference>
<protein>
    <submittedName>
        <fullName evidence="3">Nucleic-acid-binding protein from transposon X-element</fullName>
    </submittedName>
</protein>
<reference evidence="3" key="1">
    <citation type="submission" date="2013-07" db="EMBL/GenBank/DDBJ databases">
        <authorList>
            <person name="Geib S."/>
        </authorList>
    </citation>
    <scope>NUCLEOTIDE SEQUENCE</scope>
</reference>
<evidence type="ECO:0000256" key="1">
    <source>
        <dbReference type="SAM" id="MobiDB-lite"/>
    </source>
</evidence>
<dbReference type="SMART" id="SM00596">
    <property type="entry name" value="PRE_C2HC"/>
    <property type="match status" value="1"/>
</dbReference>